<evidence type="ECO:0000259" key="1">
    <source>
        <dbReference type="Pfam" id="PF13460"/>
    </source>
</evidence>
<evidence type="ECO:0000313" key="2">
    <source>
        <dbReference type="EMBL" id="NKY87180.1"/>
    </source>
</evidence>
<dbReference type="AlphaFoldDB" id="A0A7X6LYW6"/>
<feature type="domain" description="NAD(P)-binding" evidence="1">
    <location>
        <begin position="4"/>
        <end position="179"/>
    </location>
</feature>
<gene>
    <name evidence="2" type="ORF">HGA07_16260</name>
</gene>
<dbReference type="InterPro" id="IPR016040">
    <property type="entry name" value="NAD(P)-bd_dom"/>
</dbReference>
<protein>
    <submittedName>
        <fullName evidence="2">NAD(P)H-binding protein</fullName>
    </submittedName>
</protein>
<name>A0A7X6LYW6_9NOCA</name>
<comment type="caution">
    <text evidence="2">The sequence shown here is derived from an EMBL/GenBank/DDBJ whole genome shotgun (WGS) entry which is preliminary data.</text>
</comment>
<reference evidence="2 3" key="1">
    <citation type="submission" date="2020-04" db="EMBL/GenBank/DDBJ databases">
        <title>MicrobeNet Type strains.</title>
        <authorList>
            <person name="Nicholson A.C."/>
        </authorList>
    </citation>
    <scope>NUCLEOTIDE SEQUENCE [LARGE SCALE GENOMIC DNA]</scope>
    <source>
        <strain evidence="2 3">DSM 44445</strain>
    </source>
</reference>
<evidence type="ECO:0000313" key="3">
    <source>
        <dbReference type="Proteomes" id="UP000523447"/>
    </source>
</evidence>
<sequence>MVIGATGNVGRHVVDRLHDLRAPAVRALVRAEERVSAVLPAGVDIVEGNLTDFESLEAALIGVDTVLLMWPFLNTDGAPAVLEAVGRHAQRIVYLSSVGVGTREERDDPIFAMHAAMEQLIDRSSLARTILRSDTIASNTLGWAEQIRATGVVRGPLTAPTAVVDPRDLAAVAAAALTDAAHAGQTYLLTGPRVISRPEQVDAIGAAIGRSLRFEEVAVEAARLQMLADGRPQALVDALLAAAEKRSTSTLVTSTIQEITGRPARSFEQWAIDHAEAFPLRRLLRLRTSQI</sequence>
<proteinExistence type="predicted"/>
<dbReference type="Proteomes" id="UP000523447">
    <property type="component" value="Unassembled WGS sequence"/>
</dbReference>
<dbReference type="InterPro" id="IPR036291">
    <property type="entry name" value="NAD(P)-bd_dom_sf"/>
</dbReference>
<dbReference type="EMBL" id="JAAXPE010000015">
    <property type="protein sequence ID" value="NKY87180.1"/>
    <property type="molecule type" value="Genomic_DNA"/>
</dbReference>
<dbReference type="PANTHER" id="PTHR43162:SF1">
    <property type="entry name" value="PRESTALK A DIFFERENTIATION PROTEIN A"/>
    <property type="match status" value="1"/>
</dbReference>
<organism evidence="2 3">
    <name type="scientific">Nocardia veterana</name>
    <dbReference type="NCBI Taxonomy" id="132249"/>
    <lineage>
        <taxon>Bacteria</taxon>
        <taxon>Bacillati</taxon>
        <taxon>Actinomycetota</taxon>
        <taxon>Actinomycetes</taxon>
        <taxon>Mycobacteriales</taxon>
        <taxon>Nocardiaceae</taxon>
        <taxon>Nocardia</taxon>
    </lineage>
</organism>
<keyword evidence="3" id="KW-1185">Reference proteome</keyword>
<dbReference type="Gene3D" id="3.90.25.10">
    <property type="entry name" value="UDP-galactose 4-epimerase, domain 1"/>
    <property type="match status" value="1"/>
</dbReference>
<dbReference type="InterPro" id="IPR051604">
    <property type="entry name" value="Ergot_Alk_Oxidoreductase"/>
</dbReference>
<accession>A0A7X6LYW6</accession>
<dbReference type="PANTHER" id="PTHR43162">
    <property type="match status" value="1"/>
</dbReference>
<dbReference type="SUPFAM" id="SSF51735">
    <property type="entry name" value="NAD(P)-binding Rossmann-fold domains"/>
    <property type="match status" value="1"/>
</dbReference>
<dbReference type="Pfam" id="PF13460">
    <property type="entry name" value="NAD_binding_10"/>
    <property type="match status" value="1"/>
</dbReference>
<dbReference type="Gene3D" id="3.40.50.720">
    <property type="entry name" value="NAD(P)-binding Rossmann-like Domain"/>
    <property type="match status" value="1"/>
</dbReference>